<dbReference type="Proteomes" id="UP001623041">
    <property type="component" value="Unassembled WGS sequence"/>
</dbReference>
<dbReference type="Gene3D" id="1.10.540.10">
    <property type="entry name" value="Acyl-CoA dehydrogenase/oxidase, N-terminal domain"/>
    <property type="match status" value="1"/>
</dbReference>
<dbReference type="Pfam" id="PF00441">
    <property type="entry name" value="Acyl-CoA_dh_1"/>
    <property type="match status" value="1"/>
</dbReference>
<comment type="caution">
    <text evidence="8">The sequence shown here is derived from an EMBL/GenBank/DDBJ whole genome shotgun (WGS) entry which is preliminary data.</text>
</comment>
<dbReference type="SUPFAM" id="SSF47203">
    <property type="entry name" value="Acyl-CoA dehydrogenase C-terminal domain-like"/>
    <property type="match status" value="1"/>
</dbReference>
<dbReference type="InterPro" id="IPR046373">
    <property type="entry name" value="Acyl-CoA_Oxase/DH_mid-dom_sf"/>
</dbReference>
<dbReference type="PANTHER" id="PTHR48083">
    <property type="entry name" value="MEDIUM-CHAIN SPECIFIC ACYL-COA DEHYDROGENASE, MITOCHONDRIAL-RELATED"/>
    <property type="match status" value="1"/>
</dbReference>
<evidence type="ECO:0000256" key="1">
    <source>
        <dbReference type="ARBA" id="ARBA00001974"/>
    </source>
</evidence>
<dbReference type="InterPro" id="IPR006089">
    <property type="entry name" value="Acyl-CoA_DH_CS"/>
</dbReference>
<dbReference type="InterPro" id="IPR036250">
    <property type="entry name" value="AcylCo_DH-like_C"/>
</dbReference>
<evidence type="ECO:0000256" key="3">
    <source>
        <dbReference type="ARBA" id="ARBA00022630"/>
    </source>
</evidence>
<evidence type="ECO:0000259" key="7">
    <source>
        <dbReference type="Pfam" id="PF02771"/>
    </source>
</evidence>
<evidence type="ECO:0000256" key="2">
    <source>
        <dbReference type="ARBA" id="ARBA00009347"/>
    </source>
</evidence>
<feature type="domain" description="Acyl-CoA dehydrogenase/oxidase C-terminal" evidence="6">
    <location>
        <begin position="231"/>
        <end position="365"/>
    </location>
</feature>
<protein>
    <submittedName>
        <fullName evidence="8">Acyl-CoA dehydrogenase family protein</fullName>
        <ecNumber evidence="8">1.-.-.-</ecNumber>
    </submittedName>
</protein>
<dbReference type="InterPro" id="IPR050741">
    <property type="entry name" value="Acyl-CoA_dehydrogenase"/>
</dbReference>
<proteinExistence type="inferred from homology"/>
<dbReference type="Pfam" id="PF02771">
    <property type="entry name" value="Acyl-CoA_dh_N"/>
    <property type="match status" value="1"/>
</dbReference>
<feature type="domain" description="Acyl-CoA dehydrogenase/oxidase N-terminal" evidence="7">
    <location>
        <begin position="10"/>
        <end position="119"/>
    </location>
</feature>
<comment type="similarity">
    <text evidence="2">Belongs to the acyl-CoA dehydrogenase family.</text>
</comment>
<dbReference type="EMBL" id="JBJHQH010000032">
    <property type="protein sequence ID" value="MFK9095059.1"/>
    <property type="molecule type" value="Genomic_DNA"/>
</dbReference>
<keyword evidence="9" id="KW-1185">Reference proteome</keyword>
<dbReference type="Gene3D" id="2.40.110.10">
    <property type="entry name" value="Butyryl-CoA Dehydrogenase, subunit A, domain 2"/>
    <property type="match status" value="1"/>
</dbReference>
<dbReference type="EC" id="1.-.-.-" evidence="8"/>
<evidence type="ECO:0000256" key="5">
    <source>
        <dbReference type="ARBA" id="ARBA00023002"/>
    </source>
</evidence>
<keyword evidence="3" id="KW-0285">Flavoprotein</keyword>
<gene>
    <name evidence="8" type="ORF">ACJEBI_26775</name>
</gene>
<dbReference type="InterPro" id="IPR009075">
    <property type="entry name" value="AcylCo_DH/oxidase_C"/>
</dbReference>
<sequence length="382" mass="42869">MKEVLMDRELSILKDYVKSFVKENVITAEQSQMGYLKELSEIEVASIQEKAKETGLHALGAKKEWGGADLSLYARTVVYEEAAQHRLGLYHPAVDGFGAELPSFLEKCSPRQIEKYVKPAVCEGKGCFIALWEEQEDNQIEKITCHAVRSGDDWIINGHKSYIQKIDQSGFGVILVNCQEGNETQKPTIFILEPDDLFAKKDTMLIDVQKTCTLTFKDFKIKDKRRIGKVGEGASLMKKWLAESQILLSARCLGISIKALNYAQEYAQMRITRGKTLSEFPSIRTMIANGFMNLKAARLMVHDAANKIDNGENDGIIASQMAKLFATETAAKIIDDCLQIHGGAGFAGDLPIERWYKEIRLARLDLLKKETIIENIARSIKL</sequence>
<reference evidence="8 9" key="1">
    <citation type="submission" date="2024-11" db="EMBL/GenBank/DDBJ databases">
        <authorList>
            <person name="Lucas J.A."/>
        </authorList>
    </citation>
    <scope>NUCLEOTIDE SEQUENCE [LARGE SCALE GENOMIC DNA]</scope>
    <source>
        <strain evidence="8 9">Z 5.4</strain>
    </source>
</reference>
<dbReference type="RefSeq" id="WP_406583467.1">
    <property type="nucleotide sequence ID" value="NZ_JBJHQH010000032.1"/>
</dbReference>
<dbReference type="SUPFAM" id="SSF56645">
    <property type="entry name" value="Acyl-CoA dehydrogenase NM domain-like"/>
    <property type="match status" value="1"/>
</dbReference>
<comment type="cofactor">
    <cofactor evidence="1">
        <name>FAD</name>
        <dbReference type="ChEBI" id="CHEBI:57692"/>
    </cofactor>
</comment>
<evidence type="ECO:0000313" key="9">
    <source>
        <dbReference type="Proteomes" id="UP001623041"/>
    </source>
</evidence>
<accession>A0ABW8RNF5</accession>
<dbReference type="GO" id="GO:0016491">
    <property type="term" value="F:oxidoreductase activity"/>
    <property type="evidence" value="ECO:0007669"/>
    <property type="project" value="UniProtKB-KW"/>
</dbReference>
<dbReference type="InterPro" id="IPR009100">
    <property type="entry name" value="AcylCoA_DH/oxidase_NM_dom_sf"/>
</dbReference>
<dbReference type="PROSITE" id="PS00073">
    <property type="entry name" value="ACYL_COA_DH_2"/>
    <property type="match status" value="1"/>
</dbReference>
<dbReference type="InterPro" id="IPR037069">
    <property type="entry name" value="AcylCoA_DH/ox_N_sf"/>
</dbReference>
<dbReference type="PANTHER" id="PTHR48083:SF2">
    <property type="entry name" value="MEDIUM-CHAIN SPECIFIC ACYL-COA DEHYDROGENASE, MITOCHONDRIAL"/>
    <property type="match status" value="1"/>
</dbReference>
<organism evidence="8 9">
    <name type="scientific">Bacillus salipaludis</name>
    <dbReference type="NCBI Taxonomy" id="2547811"/>
    <lineage>
        <taxon>Bacteria</taxon>
        <taxon>Bacillati</taxon>
        <taxon>Bacillota</taxon>
        <taxon>Bacilli</taxon>
        <taxon>Bacillales</taxon>
        <taxon>Bacillaceae</taxon>
        <taxon>Bacillus</taxon>
    </lineage>
</organism>
<evidence type="ECO:0000259" key="6">
    <source>
        <dbReference type="Pfam" id="PF00441"/>
    </source>
</evidence>
<dbReference type="Gene3D" id="1.20.140.10">
    <property type="entry name" value="Butyryl-CoA Dehydrogenase, subunit A, domain 3"/>
    <property type="match status" value="1"/>
</dbReference>
<name>A0ABW8RNF5_9BACI</name>
<evidence type="ECO:0000256" key="4">
    <source>
        <dbReference type="ARBA" id="ARBA00022827"/>
    </source>
</evidence>
<dbReference type="InterPro" id="IPR013786">
    <property type="entry name" value="AcylCoA_DH/ox_N"/>
</dbReference>
<keyword evidence="4" id="KW-0274">FAD</keyword>
<dbReference type="CDD" id="cd00567">
    <property type="entry name" value="ACAD"/>
    <property type="match status" value="1"/>
</dbReference>
<evidence type="ECO:0000313" key="8">
    <source>
        <dbReference type="EMBL" id="MFK9095059.1"/>
    </source>
</evidence>
<keyword evidence="5 8" id="KW-0560">Oxidoreductase</keyword>